<accession>A0A8J6NND1</accession>
<sequence length="463" mass="53291">MISLQDKETILALHKARVGIRQISRLLSISRNTVRRVIKGKPQSHRTSRYEKFLPLVREHFYFCKGNAVRIQEFLNEKYGVDIPYSSLTRLVRELELREEKKKGRVGQYRFGPGKEAQHDTSPHRLMLGGKKITAQCASLTLGYCRKLFIQYYPRFTRFEAKVFLSEAFIYMDGACERCIIDNTSVIVAQGSGPDATMSPEMKIFGKIFGTKFIAHAVGDADRKANVEKNFHYAQNNFLAGRTFVDWSDLNRQARKWCNTVANKKPKRSLGRTAPDEVYIIEKPHLKPLPTHIAPVYKTLQRSVDMSGYVTVDTNRYSVPEKLCGQHVEVLKSWHKITIYHKHQKVADHQRLIDKKDGKITLPGHHLPLYNKKNRKVACQQEKALLGRSDTLDRYVAGIKKSCYGSGRRKLKKLLELQRTYPVDAFEKAVEKALHYGLYDLLRVENLILSFVAGDFFNLKVDD</sequence>
<gene>
    <name evidence="2" type="ORF">H8E23_00645</name>
</gene>
<dbReference type="InterPro" id="IPR009057">
    <property type="entry name" value="Homeodomain-like_sf"/>
</dbReference>
<evidence type="ECO:0000313" key="2">
    <source>
        <dbReference type="EMBL" id="MBC8359891.1"/>
    </source>
</evidence>
<dbReference type="EMBL" id="JACNJH010000033">
    <property type="protein sequence ID" value="MBC8359891.1"/>
    <property type="molecule type" value="Genomic_DNA"/>
</dbReference>
<evidence type="ECO:0000259" key="1">
    <source>
        <dbReference type="Pfam" id="PF22483"/>
    </source>
</evidence>
<dbReference type="InterPro" id="IPR054353">
    <property type="entry name" value="IstA-like_C"/>
</dbReference>
<dbReference type="PANTHER" id="PTHR35004:SF7">
    <property type="entry name" value="INTEGRASE PROTEIN"/>
    <property type="match status" value="1"/>
</dbReference>
<feature type="domain" description="Transposase for insertion sequence element IS21-like C-terminal" evidence="1">
    <location>
        <begin position="289"/>
        <end position="356"/>
    </location>
</feature>
<comment type="caution">
    <text evidence="2">The sequence shown here is derived from an EMBL/GenBank/DDBJ whole genome shotgun (WGS) entry which is preliminary data.</text>
</comment>
<dbReference type="PANTHER" id="PTHR35004">
    <property type="entry name" value="TRANSPOSASE RV3428C-RELATED"/>
    <property type="match status" value="1"/>
</dbReference>
<dbReference type="AlphaFoldDB" id="A0A8J6NND1"/>
<evidence type="ECO:0000313" key="3">
    <source>
        <dbReference type="Proteomes" id="UP000603434"/>
    </source>
</evidence>
<dbReference type="SUPFAM" id="SSF46689">
    <property type="entry name" value="Homeodomain-like"/>
    <property type="match status" value="1"/>
</dbReference>
<proteinExistence type="predicted"/>
<organism evidence="2 3">
    <name type="scientific">Candidatus Desulfatibia profunda</name>
    <dbReference type="NCBI Taxonomy" id="2841695"/>
    <lineage>
        <taxon>Bacteria</taxon>
        <taxon>Pseudomonadati</taxon>
        <taxon>Thermodesulfobacteriota</taxon>
        <taxon>Desulfobacteria</taxon>
        <taxon>Desulfobacterales</taxon>
        <taxon>Desulfobacterales incertae sedis</taxon>
        <taxon>Candidatus Desulfatibia</taxon>
    </lineage>
</organism>
<dbReference type="Proteomes" id="UP000603434">
    <property type="component" value="Unassembled WGS sequence"/>
</dbReference>
<name>A0A8J6NND1_9BACT</name>
<reference evidence="2 3" key="1">
    <citation type="submission" date="2020-08" db="EMBL/GenBank/DDBJ databases">
        <title>Bridging the membrane lipid divide: bacteria of the FCB group superphylum have the potential to synthesize archaeal ether lipids.</title>
        <authorList>
            <person name="Villanueva L."/>
            <person name="Von Meijenfeldt F.A.B."/>
            <person name="Westbye A.B."/>
            <person name="Yadav S."/>
            <person name="Hopmans E.C."/>
            <person name="Dutilh B.E."/>
            <person name="Sinninghe Damste J.S."/>
        </authorList>
    </citation>
    <scope>NUCLEOTIDE SEQUENCE [LARGE SCALE GENOMIC DNA]</scope>
    <source>
        <strain evidence="2">NIOZ-UU30</strain>
    </source>
</reference>
<dbReference type="Gene3D" id="1.10.10.10">
    <property type="entry name" value="Winged helix-like DNA-binding domain superfamily/Winged helix DNA-binding domain"/>
    <property type="match status" value="1"/>
</dbReference>
<dbReference type="InterPro" id="IPR036388">
    <property type="entry name" value="WH-like_DNA-bd_sf"/>
</dbReference>
<protein>
    <submittedName>
        <fullName evidence="2">IS21 family transposase</fullName>
    </submittedName>
</protein>
<dbReference type="Pfam" id="PF22483">
    <property type="entry name" value="Mu-transpos_C_2"/>
    <property type="match status" value="1"/>
</dbReference>